<name>W0UZ55_9BURK</name>
<protein>
    <submittedName>
        <fullName evidence="1">Nucleotidyltransferase, predicted</fullName>
    </submittedName>
</protein>
<dbReference type="Proteomes" id="UP000027604">
    <property type="component" value="Chromosome I"/>
</dbReference>
<evidence type="ECO:0000313" key="1">
    <source>
        <dbReference type="EMBL" id="CDG80916.1"/>
    </source>
</evidence>
<proteinExistence type="predicted"/>
<dbReference type="eggNOG" id="COG3541">
    <property type="taxonomic scope" value="Bacteria"/>
</dbReference>
<dbReference type="PATRIC" id="fig|1349767.4.peg.329"/>
<dbReference type="PANTHER" id="PTHR34817:SF2">
    <property type="entry name" value="NUCLEOTIDYLTRANSFERASE"/>
    <property type="match status" value="1"/>
</dbReference>
<keyword evidence="1" id="KW-0808">Transferase</keyword>
<reference evidence="1 2" key="1">
    <citation type="journal article" date="2015" name="Genome Announc.">
        <title>Genome Sequence of Mushroom Soft-Rot Pathogen Janthinobacterium agaricidamnosum.</title>
        <authorList>
            <person name="Graupner K."/>
            <person name="Lackner G."/>
            <person name="Hertweck C."/>
        </authorList>
    </citation>
    <scope>NUCLEOTIDE SEQUENCE [LARGE SCALE GENOMIC DNA]</scope>
    <source>
        <strain evidence="2">NBRC 102515 / DSM 9628</strain>
    </source>
</reference>
<dbReference type="STRING" id="1349767.GJA_254"/>
<accession>W0UZ55</accession>
<dbReference type="EMBL" id="HG322949">
    <property type="protein sequence ID" value="CDG80916.1"/>
    <property type="molecule type" value="Genomic_DNA"/>
</dbReference>
<keyword evidence="2" id="KW-1185">Reference proteome</keyword>
<dbReference type="InterPro" id="IPR018775">
    <property type="entry name" value="RlaP"/>
</dbReference>
<gene>
    <name evidence="1" type="ORF">GJA_254</name>
</gene>
<dbReference type="AlphaFoldDB" id="W0UZ55"/>
<dbReference type="PANTHER" id="PTHR34817">
    <property type="entry name" value="NUCLEOTIDYLTRANSFERASE"/>
    <property type="match status" value="1"/>
</dbReference>
<dbReference type="Pfam" id="PF10127">
    <property type="entry name" value="RlaP"/>
    <property type="match status" value="1"/>
</dbReference>
<organism evidence="1 2">
    <name type="scientific">Janthinobacterium agaricidamnosum NBRC 102515 = DSM 9628</name>
    <dbReference type="NCBI Taxonomy" id="1349767"/>
    <lineage>
        <taxon>Bacteria</taxon>
        <taxon>Pseudomonadati</taxon>
        <taxon>Pseudomonadota</taxon>
        <taxon>Betaproteobacteria</taxon>
        <taxon>Burkholderiales</taxon>
        <taxon>Oxalobacteraceae</taxon>
        <taxon>Janthinobacterium</taxon>
    </lineage>
</organism>
<dbReference type="GO" id="GO:0016740">
    <property type="term" value="F:transferase activity"/>
    <property type="evidence" value="ECO:0007669"/>
    <property type="project" value="UniProtKB-KW"/>
</dbReference>
<dbReference type="KEGG" id="jag:GJA_254"/>
<sequence length="249" mass="29243">MRRLAAVEEKEGVRILLAIESGSRAWGFASPNSDFDVRFIYARPKDWYVAVDLEEKRDVIEYPIVDDIDLNGWDVRKALMLFWKCNPAFVEWIQSPIQYMARGAFKQETQKLLPSIYAFDKGIYHYRSMAKTNYRGYLMSDLVPLKKYFYVLRPLLAVRWIETYHTAPPIEFHALLHLLAGHNEVRKDIHALLERKRNSLEKELAPQIKSLNTFIESELQRLETPVLEKVERKGSMKQLNQLFHTVLAE</sequence>
<evidence type="ECO:0000313" key="2">
    <source>
        <dbReference type="Proteomes" id="UP000027604"/>
    </source>
</evidence>
<dbReference type="HOGENOM" id="CLU_084690_0_0_4"/>